<comment type="similarity">
    <text evidence="5">Belongs to the FlgI family.</text>
</comment>
<dbReference type="RefSeq" id="WP_068549352.1">
    <property type="nucleotide sequence ID" value="NZ_AP013035.1"/>
</dbReference>
<sequence>MRKVLVALVIIVAFAAEGLGARIKDITSVEGIRENLLVGYGLVVGLDDTGDDTKMYYQSISNMLERLGIHVPVDKVDVGNVAAVIVTAKLPPFAKPGMKIDVDVASIGDADSLQGGTLIMTPLFGPDGKIYAVAQGPISIGGFNARGGGQRIQKNHPTAGRIPNGAIVEKPVPSAFMSADVVNFNLNIPDFVTASRVAAAINKLFPGTAKAVDPATVKVVVPPDFRGKVVDFVAKVQEIEVVQDRSSKIVISERTGTIVMGADVRILPVAVSHGSLTVKIETTPQVSQPPAFSGGATVVTSQTTLSVEEQKGPVFTVGMGKNEVHVTDLINALNKIGASPRDIIAILRAIKAAGALEGDLEVM</sequence>
<evidence type="ECO:0000256" key="2">
    <source>
        <dbReference type="ARBA" id="ARBA00004117"/>
    </source>
</evidence>
<gene>
    <name evidence="5 6" type="primary">flgI</name>
    <name evidence="6" type="ORF">TST_0599</name>
</gene>
<organism evidence="6 7">
    <name type="scientific">Thermosulfidibacter takaii (strain DSM 17441 / JCM 13301 / NBRC 103674 / ABI70S6)</name>
    <dbReference type="NCBI Taxonomy" id="1298851"/>
    <lineage>
        <taxon>Bacteria</taxon>
        <taxon>Pseudomonadati</taxon>
        <taxon>Thermosulfidibacterota</taxon>
        <taxon>Thermosulfidibacteria</taxon>
        <taxon>Thermosulfidibacterales</taxon>
        <taxon>Thermosulfidibacteraceae</taxon>
    </lineage>
</organism>
<keyword evidence="6" id="KW-0966">Cell projection</keyword>
<keyword evidence="6" id="KW-0969">Cilium</keyword>
<dbReference type="NCBIfam" id="NF003676">
    <property type="entry name" value="PRK05303.1"/>
    <property type="match status" value="1"/>
</dbReference>
<dbReference type="GO" id="GO:0030288">
    <property type="term" value="C:outer membrane-bounded periplasmic space"/>
    <property type="evidence" value="ECO:0007669"/>
    <property type="project" value="InterPro"/>
</dbReference>
<keyword evidence="7" id="KW-1185">Reference proteome</keyword>
<dbReference type="InterPro" id="IPR001782">
    <property type="entry name" value="Flag_FlgI"/>
</dbReference>
<dbReference type="GO" id="GO:0071973">
    <property type="term" value="P:bacterial-type flagellum-dependent cell motility"/>
    <property type="evidence" value="ECO:0007669"/>
    <property type="project" value="InterPro"/>
</dbReference>
<dbReference type="PANTHER" id="PTHR30381:SF0">
    <property type="entry name" value="FLAGELLAR P-RING PROTEIN"/>
    <property type="match status" value="1"/>
</dbReference>
<dbReference type="STRING" id="1298851.TST_0599"/>
<evidence type="ECO:0000256" key="4">
    <source>
        <dbReference type="ARBA" id="ARBA00023143"/>
    </source>
</evidence>
<dbReference type="HAMAP" id="MF_00416">
    <property type="entry name" value="FlgI"/>
    <property type="match status" value="1"/>
</dbReference>
<keyword evidence="6" id="KW-0282">Flagellum</keyword>
<dbReference type="GO" id="GO:0005198">
    <property type="term" value="F:structural molecule activity"/>
    <property type="evidence" value="ECO:0007669"/>
    <property type="project" value="InterPro"/>
</dbReference>
<evidence type="ECO:0000313" key="7">
    <source>
        <dbReference type="Proteomes" id="UP000063234"/>
    </source>
</evidence>
<dbReference type="OrthoDB" id="9786431at2"/>
<dbReference type="Proteomes" id="UP000063234">
    <property type="component" value="Chromosome"/>
</dbReference>
<evidence type="ECO:0000256" key="5">
    <source>
        <dbReference type="HAMAP-Rule" id="MF_00416"/>
    </source>
</evidence>
<dbReference type="KEGG" id="ttk:TST_0599"/>
<dbReference type="PATRIC" id="fig|1298851.3.peg.622"/>
<accession>A0A0S3QST6</accession>
<proteinExistence type="inferred from homology"/>
<dbReference type="PRINTS" id="PR01010">
    <property type="entry name" value="FLGPRINGFLGI"/>
</dbReference>
<comment type="subcellular location">
    <subcellularLocation>
        <location evidence="2 5">Bacterial flagellum basal body</location>
    </subcellularLocation>
</comment>
<dbReference type="Pfam" id="PF02119">
    <property type="entry name" value="FlgI"/>
    <property type="match status" value="1"/>
</dbReference>
<reference evidence="7" key="1">
    <citation type="journal article" date="2018" name="Science">
        <title>A primordial and reversible TCA cycle in a facultatively chemolithoautotrophic thermophile.</title>
        <authorList>
            <person name="Nunoura T."/>
            <person name="Chikaraishi Y."/>
            <person name="Izaki R."/>
            <person name="Suwa T."/>
            <person name="Sato T."/>
            <person name="Harada T."/>
            <person name="Mori K."/>
            <person name="Kato Y."/>
            <person name="Miyazaki M."/>
            <person name="Shimamura S."/>
            <person name="Yanagawa K."/>
            <person name="Shuto A."/>
            <person name="Ohkouchi N."/>
            <person name="Fujita N."/>
            <person name="Takaki Y."/>
            <person name="Atomi H."/>
            <person name="Takai K."/>
        </authorList>
    </citation>
    <scope>NUCLEOTIDE SEQUENCE [LARGE SCALE GENOMIC DNA]</scope>
    <source>
        <strain evidence="7">DSM 17441 / JCM 13301 / NBRC 103674 / ABI70S6</strain>
    </source>
</reference>
<protein>
    <recommendedName>
        <fullName evidence="5">Flagellar P-ring protein</fullName>
    </recommendedName>
    <alternativeName>
        <fullName evidence="5">Basal body P-ring protein</fullName>
    </alternativeName>
</protein>
<evidence type="ECO:0000256" key="3">
    <source>
        <dbReference type="ARBA" id="ARBA00022729"/>
    </source>
</evidence>
<comment type="subunit">
    <text evidence="5">The basal body constitutes a major portion of the flagellar organelle and consists of four rings (L,P,S, and M) mounted on a central rod.</text>
</comment>
<dbReference type="GO" id="GO:0009428">
    <property type="term" value="C:bacterial-type flagellum basal body, distal rod, P ring"/>
    <property type="evidence" value="ECO:0007669"/>
    <property type="project" value="InterPro"/>
</dbReference>
<comment type="function">
    <text evidence="1 5">Assembles around the rod to form the L-ring and probably protects the motor/basal body from shearing forces during rotation.</text>
</comment>
<name>A0A0S3QST6_THET7</name>
<evidence type="ECO:0000313" key="6">
    <source>
        <dbReference type="EMBL" id="BAT71405.1"/>
    </source>
</evidence>
<keyword evidence="3" id="KW-0732">Signal</keyword>
<dbReference type="EMBL" id="AP013035">
    <property type="protein sequence ID" value="BAT71405.1"/>
    <property type="molecule type" value="Genomic_DNA"/>
</dbReference>
<dbReference type="AlphaFoldDB" id="A0A0S3QST6"/>
<keyword evidence="4 5" id="KW-0975">Bacterial flagellum</keyword>
<evidence type="ECO:0000256" key="1">
    <source>
        <dbReference type="ARBA" id="ARBA00002591"/>
    </source>
</evidence>
<dbReference type="PANTHER" id="PTHR30381">
    <property type="entry name" value="FLAGELLAR P-RING PERIPLASMIC PROTEIN FLGI"/>
    <property type="match status" value="1"/>
</dbReference>